<keyword evidence="2" id="KW-0723">Serine/threonine-protein kinase</keyword>
<comment type="catalytic activity">
    <reaction evidence="7">
        <text>L-threonyl-[protein] + ATP = O-phospho-L-threonyl-[protein] + ADP + H(+)</text>
        <dbReference type="Rhea" id="RHEA:46608"/>
        <dbReference type="Rhea" id="RHEA-COMP:11060"/>
        <dbReference type="Rhea" id="RHEA-COMP:11605"/>
        <dbReference type="ChEBI" id="CHEBI:15378"/>
        <dbReference type="ChEBI" id="CHEBI:30013"/>
        <dbReference type="ChEBI" id="CHEBI:30616"/>
        <dbReference type="ChEBI" id="CHEBI:61977"/>
        <dbReference type="ChEBI" id="CHEBI:456216"/>
        <dbReference type="EC" id="2.7.11.1"/>
    </reaction>
</comment>
<dbReference type="PROSITE" id="PS50011">
    <property type="entry name" value="PROTEIN_KINASE_DOM"/>
    <property type="match status" value="1"/>
</dbReference>
<gene>
    <name evidence="11" type="ORF">K489DRAFT_413195</name>
</gene>
<evidence type="ECO:0000256" key="2">
    <source>
        <dbReference type="ARBA" id="ARBA00022527"/>
    </source>
</evidence>
<evidence type="ECO:0000256" key="3">
    <source>
        <dbReference type="ARBA" id="ARBA00022679"/>
    </source>
</evidence>
<reference evidence="11" key="3">
    <citation type="submission" date="2025-08" db="UniProtKB">
        <authorList>
            <consortium name="RefSeq"/>
        </authorList>
    </citation>
    <scope>IDENTIFICATION</scope>
    <source>
        <strain evidence="11">CBS 342.82</strain>
    </source>
</reference>
<reference evidence="11" key="2">
    <citation type="submission" date="2020-04" db="EMBL/GenBank/DDBJ databases">
        <authorList>
            <consortium name="NCBI Genome Project"/>
        </authorList>
    </citation>
    <scope>NUCLEOTIDE SEQUENCE</scope>
    <source>
        <strain evidence="11">CBS 342.82</strain>
    </source>
</reference>
<name>A0A6J3LU24_9PEZI</name>
<dbReference type="Gene3D" id="1.10.510.10">
    <property type="entry name" value="Transferase(Phosphotransferase) domain 1"/>
    <property type="match status" value="1"/>
</dbReference>
<dbReference type="GeneID" id="54365808"/>
<evidence type="ECO:0000256" key="1">
    <source>
        <dbReference type="ARBA" id="ARBA00012513"/>
    </source>
</evidence>
<keyword evidence="4" id="KW-0547">Nucleotide-binding</keyword>
<evidence type="ECO:0000256" key="7">
    <source>
        <dbReference type="ARBA" id="ARBA00047899"/>
    </source>
</evidence>
<dbReference type="Pfam" id="PF00069">
    <property type="entry name" value="Pkinase"/>
    <property type="match status" value="1"/>
</dbReference>
<evidence type="ECO:0000256" key="6">
    <source>
        <dbReference type="ARBA" id="ARBA00022840"/>
    </source>
</evidence>
<dbReference type="GO" id="GO:0004674">
    <property type="term" value="F:protein serine/threonine kinase activity"/>
    <property type="evidence" value="ECO:0007669"/>
    <property type="project" value="UniProtKB-KW"/>
</dbReference>
<dbReference type="RefSeq" id="XP_033456327.1">
    <property type="nucleotide sequence ID" value="XM_033608009.1"/>
</dbReference>
<keyword evidence="10" id="KW-1185">Reference proteome</keyword>
<dbReference type="PANTHER" id="PTHR24356:SF407">
    <property type="entry name" value="RAC SERINE_THREONINE-PROTEIN KINASE"/>
    <property type="match status" value="1"/>
</dbReference>
<keyword evidence="6" id="KW-0067">ATP-binding</keyword>
<dbReference type="PANTHER" id="PTHR24356">
    <property type="entry name" value="SERINE/THREONINE-PROTEIN KINASE"/>
    <property type="match status" value="1"/>
</dbReference>
<dbReference type="InterPro" id="IPR000719">
    <property type="entry name" value="Prot_kinase_dom"/>
</dbReference>
<evidence type="ECO:0000259" key="9">
    <source>
        <dbReference type="PROSITE" id="PS50011"/>
    </source>
</evidence>
<accession>A0A6J3LU24</accession>
<dbReference type="Gene3D" id="3.30.200.20">
    <property type="entry name" value="Phosphorylase Kinase, domain 1"/>
    <property type="match status" value="1"/>
</dbReference>
<proteinExistence type="predicted"/>
<reference evidence="11" key="1">
    <citation type="submission" date="2020-01" db="EMBL/GenBank/DDBJ databases">
        <authorList>
            <consortium name="DOE Joint Genome Institute"/>
            <person name="Haridas S."/>
            <person name="Albert R."/>
            <person name="Binder M."/>
            <person name="Bloem J."/>
            <person name="Labutti K."/>
            <person name="Salamov A."/>
            <person name="Andreopoulos B."/>
            <person name="Baker S.E."/>
            <person name="Barry K."/>
            <person name="Bills G."/>
            <person name="Bluhm B.H."/>
            <person name="Cannon C."/>
            <person name="Castanera R."/>
            <person name="Culley D.E."/>
            <person name="Daum C."/>
            <person name="Ezra D."/>
            <person name="Gonzalez J.B."/>
            <person name="Henrissat B."/>
            <person name="Kuo A."/>
            <person name="Liang C."/>
            <person name="Lipzen A."/>
            <person name="Lutzoni F."/>
            <person name="Magnuson J."/>
            <person name="Mondo S."/>
            <person name="Nolan M."/>
            <person name="Ohm R."/>
            <person name="Pangilinan J."/>
            <person name="Park H.-J."/>
            <person name="Ramirez L."/>
            <person name="Alfaro M."/>
            <person name="Sun H."/>
            <person name="Tritt A."/>
            <person name="Yoshinaga Y."/>
            <person name="Zwiers L.-H."/>
            <person name="Turgeon B.G."/>
            <person name="Goodwin S.B."/>
            <person name="Spatafora J.W."/>
            <person name="Crous P.W."/>
            <person name="Grigoriev I.V."/>
        </authorList>
    </citation>
    <scope>NUCLEOTIDE SEQUENCE</scope>
    <source>
        <strain evidence="11">CBS 342.82</strain>
    </source>
</reference>
<sequence length="539" mass="62167">MPSHWERVPPLDAGKADGERSFLRVLYIHLYEVRPSAEYISEHGYLAPHSKGDFLRVIITCDQSQAPLSLLQSYVHPFAWECYNGTPLPTFDVHRQIEQVHFSFNLNQPRAFQWNISLSLDSVLAFDSLEMKLKNFRLPVQWVDLPGEGWKTAIGLAYGEASCQDLLSCRDYYLMASHGDVMKFEKMIGGQEYAVKQVVKSEYKDAPFPAIAPDSFRIATASHYEYRNEKAHLVTSYAGGGHLFYYLQKERRFDLERSRLYIAELLHTLDISIKHGYKRYDLRPLAIKLDRVGRVMICDYDLYRHSNDSLKDYTADWYENRYPCPEMFAGAEPTAASVAWTLGGALFEMLYGIPPFYHDDPYAFRRNVCSELEISFPTHPTFPPSTIDLLSKLLRKNPCHRFGNLNLSDIESHAFFTDVDWTWLTSRERVVKMLPRAECPIVEEIKDYVPSAYTEFCGIRVHKSNLVFQPEMPQRREISSWLHSRNLAAVDVERIVQTISLRNAVSKNDITTAKELLSQGAHCNFESDDSPEEHCEPRS</sequence>
<dbReference type="GO" id="GO:0035556">
    <property type="term" value="P:intracellular signal transduction"/>
    <property type="evidence" value="ECO:0007669"/>
    <property type="project" value="TreeGrafter"/>
</dbReference>
<dbReference type="SMART" id="SM00220">
    <property type="entry name" value="S_TKc"/>
    <property type="match status" value="1"/>
</dbReference>
<dbReference type="SUPFAM" id="SSF56112">
    <property type="entry name" value="Protein kinase-like (PK-like)"/>
    <property type="match status" value="1"/>
</dbReference>
<evidence type="ECO:0000256" key="5">
    <source>
        <dbReference type="ARBA" id="ARBA00022777"/>
    </source>
</evidence>
<dbReference type="InterPro" id="IPR050236">
    <property type="entry name" value="Ser_Thr_kinase_AGC"/>
</dbReference>
<dbReference type="InterPro" id="IPR011009">
    <property type="entry name" value="Kinase-like_dom_sf"/>
</dbReference>
<dbReference type="Proteomes" id="UP000504637">
    <property type="component" value="Unplaced"/>
</dbReference>
<organism evidence="11">
    <name type="scientific">Dissoconium aciculare CBS 342.82</name>
    <dbReference type="NCBI Taxonomy" id="1314786"/>
    <lineage>
        <taxon>Eukaryota</taxon>
        <taxon>Fungi</taxon>
        <taxon>Dikarya</taxon>
        <taxon>Ascomycota</taxon>
        <taxon>Pezizomycotina</taxon>
        <taxon>Dothideomycetes</taxon>
        <taxon>Dothideomycetidae</taxon>
        <taxon>Mycosphaerellales</taxon>
        <taxon>Dissoconiaceae</taxon>
        <taxon>Dissoconium</taxon>
    </lineage>
</organism>
<evidence type="ECO:0000313" key="10">
    <source>
        <dbReference type="Proteomes" id="UP000504637"/>
    </source>
</evidence>
<evidence type="ECO:0000256" key="4">
    <source>
        <dbReference type="ARBA" id="ARBA00022741"/>
    </source>
</evidence>
<dbReference type="EC" id="2.7.11.1" evidence="1"/>
<feature type="domain" description="Protein kinase" evidence="9">
    <location>
        <begin position="167"/>
        <end position="416"/>
    </location>
</feature>
<keyword evidence="3" id="KW-0808">Transferase</keyword>
<evidence type="ECO:0000313" key="11">
    <source>
        <dbReference type="RefSeq" id="XP_033456327.1"/>
    </source>
</evidence>
<keyword evidence="5" id="KW-0418">Kinase</keyword>
<dbReference type="AlphaFoldDB" id="A0A6J3LU24"/>
<protein>
    <recommendedName>
        <fullName evidence="1">non-specific serine/threonine protein kinase</fullName>
        <ecNumber evidence="1">2.7.11.1</ecNumber>
    </recommendedName>
</protein>
<comment type="catalytic activity">
    <reaction evidence="8">
        <text>L-seryl-[protein] + ATP = O-phospho-L-seryl-[protein] + ADP + H(+)</text>
        <dbReference type="Rhea" id="RHEA:17989"/>
        <dbReference type="Rhea" id="RHEA-COMP:9863"/>
        <dbReference type="Rhea" id="RHEA-COMP:11604"/>
        <dbReference type="ChEBI" id="CHEBI:15378"/>
        <dbReference type="ChEBI" id="CHEBI:29999"/>
        <dbReference type="ChEBI" id="CHEBI:30616"/>
        <dbReference type="ChEBI" id="CHEBI:83421"/>
        <dbReference type="ChEBI" id="CHEBI:456216"/>
        <dbReference type="EC" id="2.7.11.1"/>
    </reaction>
</comment>
<evidence type="ECO:0000256" key="8">
    <source>
        <dbReference type="ARBA" id="ARBA00048679"/>
    </source>
</evidence>
<dbReference type="GO" id="GO:0005524">
    <property type="term" value="F:ATP binding"/>
    <property type="evidence" value="ECO:0007669"/>
    <property type="project" value="UniProtKB-KW"/>
</dbReference>